<dbReference type="AlphaFoldDB" id="A0A6A6FG51"/>
<evidence type="ECO:0000313" key="1">
    <source>
        <dbReference type="EMBL" id="KAF2212392.1"/>
    </source>
</evidence>
<keyword evidence="2" id="KW-1185">Reference proteome</keyword>
<sequence>MILKDLVIELAEPKAPARTILRANNNAGWSIGTECGCQKLTVDKILNAALPWIAEQPVRLKGALKNDQKIHFEAKCAAKRREWLDWSATMSMDGQVPTLAEYWEWKAEEDGGVWLDGSGVVVAKSIGEELDGIKDVEAAHENNDELALEKCRCKVMCTPGLWTNED</sequence>
<evidence type="ECO:0000313" key="2">
    <source>
        <dbReference type="Proteomes" id="UP000799539"/>
    </source>
</evidence>
<protein>
    <submittedName>
        <fullName evidence="1">Uncharacterized protein</fullName>
    </submittedName>
</protein>
<gene>
    <name evidence="1" type="ORF">CERZMDRAFT_90750</name>
</gene>
<dbReference type="EMBL" id="ML992673">
    <property type="protein sequence ID" value="KAF2212392.1"/>
    <property type="molecule type" value="Genomic_DNA"/>
</dbReference>
<name>A0A6A6FG51_9PEZI</name>
<reference evidence="1" key="1">
    <citation type="journal article" date="2020" name="Stud. Mycol.">
        <title>101 Dothideomycetes genomes: a test case for predicting lifestyles and emergence of pathogens.</title>
        <authorList>
            <person name="Haridas S."/>
            <person name="Albert R."/>
            <person name="Binder M."/>
            <person name="Bloem J."/>
            <person name="Labutti K."/>
            <person name="Salamov A."/>
            <person name="Andreopoulos B."/>
            <person name="Baker S."/>
            <person name="Barry K."/>
            <person name="Bills G."/>
            <person name="Bluhm B."/>
            <person name="Cannon C."/>
            <person name="Castanera R."/>
            <person name="Culley D."/>
            <person name="Daum C."/>
            <person name="Ezra D."/>
            <person name="Gonzalez J."/>
            <person name="Henrissat B."/>
            <person name="Kuo A."/>
            <person name="Liang C."/>
            <person name="Lipzen A."/>
            <person name="Lutzoni F."/>
            <person name="Magnuson J."/>
            <person name="Mondo S."/>
            <person name="Nolan M."/>
            <person name="Ohm R."/>
            <person name="Pangilinan J."/>
            <person name="Park H.-J."/>
            <person name="Ramirez L."/>
            <person name="Alfaro M."/>
            <person name="Sun H."/>
            <person name="Tritt A."/>
            <person name="Yoshinaga Y."/>
            <person name="Zwiers L.-H."/>
            <person name="Turgeon B."/>
            <person name="Goodwin S."/>
            <person name="Spatafora J."/>
            <person name="Crous P."/>
            <person name="Grigoriev I."/>
        </authorList>
    </citation>
    <scope>NUCLEOTIDE SEQUENCE</scope>
    <source>
        <strain evidence="1">SCOH1-5</strain>
    </source>
</reference>
<organism evidence="1 2">
    <name type="scientific">Cercospora zeae-maydis SCOH1-5</name>
    <dbReference type="NCBI Taxonomy" id="717836"/>
    <lineage>
        <taxon>Eukaryota</taxon>
        <taxon>Fungi</taxon>
        <taxon>Dikarya</taxon>
        <taxon>Ascomycota</taxon>
        <taxon>Pezizomycotina</taxon>
        <taxon>Dothideomycetes</taxon>
        <taxon>Dothideomycetidae</taxon>
        <taxon>Mycosphaerellales</taxon>
        <taxon>Mycosphaerellaceae</taxon>
        <taxon>Cercospora</taxon>
    </lineage>
</organism>
<dbReference type="Proteomes" id="UP000799539">
    <property type="component" value="Unassembled WGS sequence"/>
</dbReference>
<proteinExistence type="predicted"/>
<accession>A0A6A6FG51</accession>
<dbReference type="OrthoDB" id="3629477at2759"/>